<dbReference type="EMBL" id="BMXR01000007">
    <property type="protein sequence ID" value="GGX59086.1"/>
    <property type="molecule type" value="Genomic_DNA"/>
</dbReference>
<proteinExistence type="predicted"/>
<gene>
    <name evidence="1" type="ORF">GCM10007392_28510</name>
</gene>
<dbReference type="InterPro" id="IPR008311">
    <property type="entry name" value="UCP028101"/>
</dbReference>
<protein>
    <submittedName>
        <fullName evidence="1">Uncharacterized protein</fullName>
    </submittedName>
</protein>
<name>A0A918KCX0_9GAMM</name>
<reference evidence="1" key="1">
    <citation type="journal article" date="2014" name="Int. J. Syst. Evol. Microbiol.">
        <title>Complete genome sequence of Corynebacterium casei LMG S-19264T (=DSM 44701T), isolated from a smear-ripened cheese.</title>
        <authorList>
            <consortium name="US DOE Joint Genome Institute (JGI-PGF)"/>
            <person name="Walter F."/>
            <person name="Albersmeier A."/>
            <person name="Kalinowski J."/>
            <person name="Ruckert C."/>
        </authorList>
    </citation>
    <scope>NUCLEOTIDE SEQUENCE</scope>
    <source>
        <strain evidence="1">KCTC 22169</strain>
    </source>
</reference>
<dbReference type="Pfam" id="PF07433">
    <property type="entry name" value="DUF1513"/>
    <property type="match status" value="1"/>
</dbReference>
<evidence type="ECO:0000313" key="2">
    <source>
        <dbReference type="Proteomes" id="UP000626148"/>
    </source>
</evidence>
<dbReference type="InterPro" id="IPR011045">
    <property type="entry name" value="N2O_reductase_N"/>
</dbReference>
<dbReference type="Proteomes" id="UP000626148">
    <property type="component" value="Unassembled WGS sequence"/>
</dbReference>
<dbReference type="AlphaFoldDB" id="A0A918KCX0"/>
<sequence length="336" mass="36748">MAGAACVSPWLRAGERHPRWLSTGRDRDGRYWLAGVGRGDDLAFKSPLPGRAHGFAVAPDRPQALVFARRPGNWAGVFSPLDGRISRWLEPPRDHLFVGHGCWLEDRCWVALGSESSDARLGIWSPVNGHWTDRIALPGIGAHEVVAHPGGEGLAVAVGGLDNSVRASGEAFRSALILLDGLGRVRTTLTSPRPGFSVRHLDADEDHVYVGLQYYGPDRTDLPLVYRVAWRDPAWQPLPAEPWQWLQMNSYIASVVCGPWGVSVSSPKGHHVMHWRFEAPVAMEPMRDVAALAGTNDRLWAGNGLGQWRRSNTSGSTARSGIVPLAWDNHGAVAWV</sequence>
<comment type="caution">
    <text evidence="1">The sequence shown here is derived from an EMBL/GenBank/DDBJ whole genome shotgun (WGS) entry which is preliminary data.</text>
</comment>
<organism evidence="1 2">
    <name type="scientific">Saccharospirillum salsuginis</name>
    <dbReference type="NCBI Taxonomy" id="418750"/>
    <lineage>
        <taxon>Bacteria</taxon>
        <taxon>Pseudomonadati</taxon>
        <taxon>Pseudomonadota</taxon>
        <taxon>Gammaproteobacteria</taxon>
        <taxon>Oceanospirillales</taxon>
        <taxon>Saccharospirillaceae</taxon>
        <taxon>Saccharospirillum</taxon>
    </lineage>
</organism>
<keyword evidence="2" id="KW-1185">Reference proteome</keyword>
<reference evidence="1" key="2">
    <citation type="submission" date="2020-09" db="EMBL/GenBank/DDBJ databases">
        <authorList>
            <person name="Sun Q."/>
            <person name="Kim S."/>
        </authorList>
    </citation>
    <scope>NUCLEOTIDE SEQUENCE</scope>
    <source>
        <strain evidence="1">KCTC 22169</strain>
    </source>
</reference>
<evidence type="ECO:0000313" key="1">
    <source>
        <dbReference type="EMBL" id="GGX59086.1"/>
    </source>
</evidence>
<accession>A0A918KCX0</accession>
<dbReference type="SUPFAM" id="SSF50974">
    <property type="entry name" value="Nitrous oxide reductase, N-terminal domain"/>
    <property type="match status" value="1"/>
</dbReference>